<dbReference type="AlphaFoldDB" id="A0A5B7GL46"/>
<proteinExistence type="predicted"/>
<dbReference type="Proteomes" id="UP000324222">
    <property type="component" value="Unassembled WGS sequence"/>
</dbReference>
<dbReference type="EMBL" id="VSRR010016796">
    <property type="protein sequence ID" value="MPC59702.1"/>
    <property type="molecule type" value="Genomic_DNA"/>
</dbReference>
<reference evidence="2 3" key="1">
    <citation type="submission" date="2019-05" db="EMBL/GenBank/DDBJ databases">
        <title>Another draft genome of Portunus trituberculatus and its Hox gene families provides insights of decapod evolution.</title>
        <authorList>
            <person name="Jeong J.-H."/>
            <person name="Song I."/>
            <person name="Kim S."/>
            <person name="Choi T."/>
            <person name="Kim D."/>
            <person name="Ryu S."/>
            <person name="Kim W."/>
        </authorList>
    </citation>
    <scope>NUCLEOTIDE SEQUENCE [LARGE SCALE GENOMIC DNA]</scope>
    <source>
        <tissue evidence="2">Muscle</tissue>
    </source>
</reference>
<evidence type="ECO:0000313" key="3">
    <source>
        <dbReference type="Proteomes" id="UP000324222"/>
    </source>
</evidence>
<protein>
    <submittedName>
        <fullName evidence="2">Uncharacterized protein</fullName>
    </submittedName>
</protein>
<comment type="caution">
    <text evidence="2">The sequence shown here is derived from an EMBL/GenBank/DDBJ whole genome shotgun (WGS) entry which is preliminary data.</text>
</comment>
<feature type="region of interest" description="Disordered" evidence="1">
    <location>
        <begin position="1"/>
        <end position="22"/>
    </location>
</feature>
<accession>A0A5B7GL46</accession>
<gene>
    <name evidence="2" type="ORF">E2C01_053728</name>
</gene>
<name>A0A5B7GL46_PORTR</name>
<keyword evidence="3" id="KW-1185">Reference proteome</keyword>
<evidence type="ECO:0000256" key="1">
    <source>
        <dbReference type="SAM" id="MobiDB-lite"/>
    </source>
</evidence>
<sequence>MVRLPAHPDPCTPSSTPPDLTVPIHPPRTFLRTPSNSLLPSPSSSPPTIVTVIISGASVAGTHLDFPS</sequence>
<evidence type="ECO:0000313" key="2">
    <source>
        <dbReference type="EMBL" id="MPC59702.1"/>
    </source>
</evidence>
<organism evidence="2 3">
    <name type="scientific">Portunus trituberculatus</name>
    <name type="common">Swimming crab</name>
    <name type="synonym">Neptunus trituberculatus</name>
    <dbReference type="NCBI Taxonomy" id="210409"/>
    <lineage>
        <taxon>Eukaryota</taxon>
        <taxon>Metazoa</taxon>
        <taxon>Ecdysozoa</taxon>
        <taxon>Arthropoda</taxon>
        <taxon>Crustacea</taxon>
        <taxon>Multicrustacea</taxon>
        <taxon>Malacostraca</taxon>
        <taxon>Eumalacostraca</taxon>
        <taxon>Eucarida</taxon>
        <taxon>Decapoda</taxon>
        <taxon>Pleocyemata</taxon>
        <taxon>Brachyura</taxon>
        <taxon>Eubrachyura</taxon>
        <taxon>Portunoidea</taxon>
        <taxon>Portunidae</taxon>
        <taxon>Portuninae</taxon>
        <taxon>Portunus</taxon>
    </lineage>
</organism>